<dbReference type="GO" id="GO:0004175">
    <property type="term" value="F:endopeptidase activity"/>
    <property type="evidence" value="ECO:0007669"/>
    <property type="project" value="TreeGrafter"/>
</dbReference>
<dbReference type="PANTHER" id="PTHR32060:SF22">
    <property type="entry name" value="CARBOXYL-TERMINAL-PROCESSING PEPTIDASE 3, CHLOROPLASTIC"/>
    <property type="match status" value="1"/>
</dbReference>
<organism evidence="4 5">
    <name type="scientific">Oerskovia turbata</name>
    <dbReference type="NCBI Taxonomy" id="1713"/>
    <lineage>
        <taxon>Bacteria</taxon>
        <taxon>Bacillati</taxon>
        <taxon>Actinomycetota</taxon>
        <taxon>Actinomycetes</taxon>
        <taxon>Micrococcales</taxon>
        <taxon>Cellulomonadaceae</taxon>
        <taxon>Oerskovia</taxon>
    </lineage>
</organism>
<feature type="region of interest" description="Disordered" evidence="1">
    <location>
        <begin position="1"/>
        <end position="33"/>
    </location>
</feature>
<dbReference type="AlphaFoldDB" id="A0A4Q1KRW1"/>
<dbReference type="EMBL" id="SDJR01000012">
    <property type="protein sequence ID" value="RXR22792.1"/>
    <property type="molecule type" value="Genomic_DNA"/>
</dbReference>
<feature type="domain" description="Tail specific protease" evidence="2">
    <location>
        <begin position="55"/>
        <end position="225"/>
    </location>
</feature>
<keyword evidence="6" id="KW-1185">Reference proteome</keyword>
<reference evidence="5 6" key="1">
    <citation type="submission" date="2019-01" db="EMBL/GenBank/DDBJ databases">
        <title>Oerskovia turbata Genome sequencing and assembly.</title>
        <authorList>
            <person name="Dou T."/>
        </authorList>
    </citation>
    <scope>NUCLEOTIDE SEQUENCE [LARGE SCALE GENOMIC DNA]</scope>
    <source>
        <strain evidence="4 5">JCM12123</strain>
        <strain evidence="3 6">JCM3160</strain>
    </source>
</reference>
<evidence type="ECO:0000313" key="6">
    <source>
        <dbReference type="Proteomes" id="UP000290517"/>
    </source>
</evidence>
<dbReference type="SUPFAM" id="SSF52096">
    <property type="entry name" value="ClpP/crotonase"/>
    <property type="match status" value="1"/>
</dbReference>
<evidence type="ECO:0000313" key="5">
    <source>
        <dbReference type="Proteomes" id="UP000289805"/>
    </source>
</evidence>
<dbReference type="Proteomes" id="UP000290517">
    <property type="component" value="Unassembled WGS sequence"/>
</dbReference>
<evidence type="ECO:0000259" key="2">
    <source>
        <dbReference type="Pfam" id="PF03572"/>
    </source>
</evidence>
<dbReference type="OrthoDB" id="3275712at2"/>
<dbReference type="STRING" id="1713.GCA_000718325_02917"/>
<dbReference type="Gene3D" id="3.90.226.10">
    <property type="entry name" value="2-enoyl-CoA Hydratase, Chain A, domain 1"/>
    <property type="match status" value="1"/>
</dbReference>
<dbReference type="EMBL" id="SDJQ01000020">
    <property type="protein sequence ID" value="RXR32089.1"/>
    <property type="molecule type" value="Genomic_DNA"/>
</dbReference>
<evidence type="ECO:0000313" key="4">
    <source>
        <dbReference type="EMBL" id="RXR32089.1"/>
    </source>
</evidence>
<accession>A0A4Q1KRW1</accession>
<sequence length="299" mass="31471">MPHRATRSATALTGVADEGRAAPSGRRNGTDVDTAWIPTPLQDLLAARALDAEHGLLRLWSFDVGDDAAYLDEMTRLLGLLPTGGVVVDLRGNPGGLVWAAERALQLFTDHPVVPTRFSLVATPLTRLMAASPFNRLELEAWNGSLQDAVSTGEQYAQPLPLTEPAWCNDRGRAYPGPAVAVVDPTTYSSGDLFAAGWVDNDVGPLVAVGQATGGGGANVWTLSQVRDALAGTERALPPMPAGTSLTVAVRRTIRSGRGDGIPIEDLGIGGVPYDMTRDDLLQGNVDLQAFCLGLLRGS</sequence>
<dbReference type="GO" id="GO:0008236">
    <property type="term" value="F:serine-type peptidase activity"/>
    <property type="evidence" value="ECO:0007669"/>
    <property type="project" value="InterPro"/>
</dbReference>
<proteinExistence type="predicted"/>
<protein>
    <recommendedName>
        <fullName evidence="2">Tail specific protease domain-containing protein</fullName>
    </recommendedName>
</protein>
<gene>
    <name evidence="3" type="ORF">EQW73_15930</name>
    <name evidence="4" type="ORF">EQW78_15030</name>
</gene>
<dbReference type="Pfam" id="PF03572">
    <property type="entry name" value="Peptidase_S41"/>
    <property type="match status" value="1"/>
</dbReference>
<dbReference type="GO" id="GO:0006508">
    <property type="term" value="P:proteolysis"/>
    <property type="evidence" value="ECO:0007669"/>
    <property type="project" value="InterPro"/>
</dbReference>
<comment type="caution">
    <text evidence="4">The sequence shown here is derived from an EMBL/GenBank/DDBJ whole genome shotgun (WGS) entry which is preliminary data.</text>
</comment>
<evidence type="ECO:0000313" key="3">
    <source>
        <dbReference type="EMBL" id="RXR22792.1"/>
    </source>
</evidence>
<dbReference type="Proteomes" id="UP000289805">
    <property type="component" value="Unassembled WGS sequence"/>
</dbReference>
<evidence type="ECO:0000256" key="1">
    <source>
        <dbReference type="SAM" id="MobiDB-lite"/>
    </source>
</evidence>
<dbReference type="InterPro" id="IPR029045">
    <property type="entry name" value="ClpP/crotonase-like_dom_sf"/>
</dbReference>
<name>A0A4Q1KRW1_9CELL</name>
<dbReference type="PANTHER" id="PTHR32060">
    <property type="entry name" value="TAIL-SPECIFIC PROTEASE"/>
    <property type="match status" value="1"/>
</dbReference>
<dbReference type="InterPro" id="IPR005151">
    <property type="entry name" value="Tail-specific_protease"/>
</dbReference>